<evidence type="ECO:0000256" key="2">
    <source>
        <dbReference type="ARBA" id="ARBA00001947"/>
    </source>
</evidence>
<dbReference type="InterPro" id="IPR050072">
    <property type="entry name" value="Peptidase_M20A"/>
</dbReference>
<dbReference type="Gene3D" id="3.30.70.360">
    <property type="match status" value="1"/>
</dbReference>
<comment type="cofactor">
    <cofactor evidence="2">
        <name>Zn(2+)</name>
        <dbReference type="ChEBI" id="CHEBI:29105"/>
    </cofactor>
</comment>
<dbReference type="PANTHER" id="PTHR43808">
    <property type="entry name" value="ACETYLORNITHINE DEACETYLASE"/>
    <property type="match status" value="1"/>
</dbReference>
<feature type="domain" description="Peptidase M20 dimerisation" evidence="8">
    <location>
        <begin position="184"/>
        <end position="292"/>
    </location>
</feature>
<keyword evidence="4" id="KW-0479">Metal-binding</keyword>
<evidence type="ECO:0000256" key="7">
    <source>
        <dbReference type="ARBA" id="ARBA00023285"/>
    </source>
</evidence>
<dbReference type="SUPFAM" id="SSF55031">
    <property type="entry name" value="Bacterial exopeptidase dimerisation domain"/>
    <property type="match status" value="1"/>
</dbReference>
<keyword evidence="6" id="KW-0862">Zinc</keyword>
<evidence type="ECO:0000256" key="5">
    <source>
        <dbReference type="ARBA" id="ARBA00022801"/>
    </source>
</evidence>
<proteinExistence type="inferred from homology"/>
<protein>
    <submittedName>
        <fullName evidence="10">Diaminopimelate decarboxylase</fullName>
    </submittedName>
</protein>
<evidence type="ECO:0000313" key="9">
    <source>
        <dbReference type="EMBL" id="KPV46511.1"/>
    </source>
</evidence>
<evidence type="ECO:0000256" key="6">
    <source>
        <dbReference type="ARBA" id="ARBA00022833"/>
    </source>
</evidence>
<dbReference type="InterPro" id="IPR011650">
    <property type="entry name" value="Peptidase_M20_dimer"/>
</dbReference>
<sequence length="392" mass="44305">MDDEEFVKNTARRILSIPAVSPENGGNGELKKAEEILNILDEMGYKNYEKYYVDDNFGVTRPNFVIKTGNFEKTLWIIVHMDTVPAGDVKLWAHDPYDVHIENGNIYARGAEDNGQGLLTALLLLKKLDLNKMRLNLGIAFVSDEETGNTYGIKYLISKNIFKPDDLIVVPDAGTEDGNIIETAEKSVLWLKFTVRGRQGHASMPQEALNAFRLSSKFITFFDDELHKTFSIENKMFIPSVSTFEPTKHEKNIDNINTIPGEDIFYYDCRILPGYNLEEAIENIQKMVTDFTKKNGGEIDMDVIESEPSPSFNMENSEIVLKLKDAIEKIKGKKAMTVGIGGSTFAAFLRARNIPAAVWSTTVIENAHMPNEFCRIDDIIGDVKIYEYILYN</sequence>
<keyword evidence="11" id="KW-1185">Reference proteome</keyword>
<dbReference type="Pfam" id="PF01546">
    <property type="entry name" value="Peptidase_M20"/>
    <property type="match status" value="1"/>
</dbReference>
<dbReference type="Pfam" id="PF07687">
    <property type="entry name" value="M20_dimer"/>
    <property type="match status" value="1"/>
</dbReference>
<keyword evidence="7" id="KW-0170">Cobalt</keyword>
<name>A0A0Q0RX92_9ARCH</name>
<dbReference type="GO" id="GO:0016787">
    <property type="term" value="F:hydrolase activity"/>
    <property type="evidence" value="ECO:0007669"/>
    <property type="project" value="UniProtKB-KW"/>
</dbReference>
<reference evidence="9 12" key="1">
    <citation type="submission" date="2015-09" db="EMBL/GenBank/DDBJ databases">
        <title>Draft genome sequence of Acidiplasma aeolicum DSM 18409.</title>
        <authorList>
            <person name="Hemp J."/>
        </authorList>
    </citation>
    <scope>NUCLEOTIDE SEQUENCE [LARGE SCALE GENOMIC DNA]</scope>
    <source>
        <strain evidence="9 12">V</strain>
    </source>
</reference>
<reference evidence="10 11" key="2">
    <citation type="submission" date="2015-09" db="EMBL/GenBank/DDBJ databases">
        <title>Heavy metals and arsenic resistance mechanisms in polyextremophilic archaea of the family Ferroplasmaceae.</title>
        <authorList>
            <person name="Bulaev A.G."/>
            <person name="Kanygina A.V."/>
        </authorList>
    </citation>
    <scope>NUCLEOTIDE SEQUENCE [LARGE SCALE GENOMIC DNA]</scope>
    <source>
        <strain evidence="10 11">VT</strain>
    </source>
</reference>
<dbReference type="PATRIC" id="fig|507754.4.peg.434"/>
<evidence type="ECO:0000259" key="8">
    <source>
        <dbReference type="Pfam" id="PF07687"/>
    </source>
</evidence>
<dbReference type="InterPro" id="IPR002933">
    <property type="entry name" value="Peptidase_M20"/>
</dbReference>
<evidence type="ECO:0000313" key="10">
    <source>
        <dbReference type="EMBL" id="KQB34549.1"/>
    </source>
</evidence>
<evidence type="ECO:0000256" key="3">
    <source>
        <dbReference type="ARBA" id="ARBA00006247"/>
    </source>
</evidence>
<dbReference type="OrthoDB" id="24854at2157"/>
<dbReference type="Proteomes" id="UP000050515">
    <property type="component" value="Unassembled WGS sequence"/>
</dbReference>
<evidence type="ECO:0000256" key="4">
    <source>
        <dbReference type="ARBA" id="ARBA00022723"/>
    </source>
</evidence>
<dbReference type="GO" id="GO:0046872">
    <property type="term" value="F:metal ion binding"/>
    <property type="evidence" value="ECO:0007669"/>
    <property type="project" value="UniProtKB-KW"/>
</dbReference>
<dbReference type="NCBIfam" id="TIGR01910">
    <property type="entry name" value="DapE-ArgE"/>
    <property type="match status" value="1"/>
</dbReference>
<evidence type="ECO:0000256" key="1">
    <source>
        <dbReference type="ARBA" id="ARBA00001941"/>
    </source>
</evidence>
<dbReference type="Proteomes" id="UP000050320">
    <property type="component" value="Unassembled WGS sequence"/>
</dbReference>
<dbReference type="PANTHER" id="PTHR43808:SF32">
    <property type="entry name" value="ARGE_DAPE-RELATED DEACYLASE"/>
    <property type="match status" value="1"/>
</dbReference>
<dbReference type="Gene3D" id="3.40.630.10">
    <property type="entry name" value="Zn peptidases"/>
    <property type="match status" value="1"/>
</dbReference>
<dbReference type="NCBIfam" id="NF010589">
    <property type="entry name" value="PRK13983.1"/>
    <property type="match status" value="1"/>
</dbReference>
<organism evidence="10 11">
    <name type="scientific">Acidiplasma aeolicum</name>
    <dbReference type="NCBI Taxonomy" id="507754"/>
    <lineage>
        <taxon>Archaea</taxon>
        <taxon>Methanobacteriati</taxon>
        <taxon>Thermoplasmatota</taxon>
        <taxon>Thermoplasmata</taxon>
        <taxon>Thermoplasmatales</taxon>
        <taxon>Ferroplasmaceae</taxon>
        <taxon>Acidiplasma</taxon>
    </lineage>
</organism>
<dbReference type="GeneID" id="84222665"/>
<dbReference type="InterPro" id="IPR036264">
    <property type="entry name" value="Bact_exopeptidase_dim_dom"/>
</dbReference>
<dbReference type="InterPro" id="IPR010182">
    <property type="entry name" value="ArgE/DapE"/>
</dbReference>
<evidence type="ECO:0000313" key="12">
    <source>
        <dbReference type="Proteomes" id="UP000050515"/>
    </source>
</evidence>
<comment type="cofactor">
    <cofactor evidence="1">
        <name>Co(2+)</name>
        <dbReference type="ChEBI" id="CHEBI:48828"/>
    </cofactor>
</comment>
<comment type="caution">
    <text evidence="10">The sequence shown here is derived from an EMBL/GenBank/DDBJ whole genome shotgun (WGS) entry which is preliminary data.</text>
</comment>
<dbReference type="RefSeq" id="WP_048101061.1">
    <property type="nucleotide sequence ID" value="NZ_LJCQ01000230.1"/>
</dbReference>
<evidence type="ECO:0000313" key="11">
    <source>
        <dbReference type="Proteomes" id="UP000050320"/>
    </source>
</evidence>
<dbReference type="EMBL" id="LJCQ01000230">
    <property type="protein sequence ID" value="KPV46511.1"/>
    <property type="molecule type" value="Genomic_DNA"/>
</dbReference>
<dbReference type="EMBL" id="LKBG01000232">
    <property type="protein sequence ID" value="KQB34549.1"/>
    <property type="molecule type" value="Genomic_DNA"/>
</dbReference>
<keyword evidence="5" id="KW-0378">Hydrolase</keyword>
<dbReference type="AlphaFoldDB" id="A0A0Q0RX92"/>
<gene>
    <name evidence="10" type="ORF">AOG54_04370</name>
    <name evidence="9" type="ORF">SE19_05250</name>
</gene>
<comment type="similarity">
    <text evidence="3">Belongs to the peptidase M20A family.</text>
</comment>
<accession>A0A0Q0RX92</accession>
<dbReference type="SUPFAM" id="SSF53187">
    <property type="entry name" value="Zn-dependent exopeptidases"/>
    <property type="match status" value="1"/>
</dbReference>